<gene>
    <name evidence="2" type="ORF">COX08_04085</name>
</gene>
<keyword evidence="1" id="KW-0472">Membrane</keyword>
<dbReference type="AlphaFoldDB" id="A0A2H0B5B9"/>
<dbReference type="InterPro" id="IPR029063">
    <property type="entry name" value="SAM-dependent_MTases_sf"/>
</dbReference>
<dbReference type="SUPFAM" id="SSF53335">
    <property type="entry name" value="S-adenosyl-L-methionine-dependent methyltransferases"/>
    <property type="match status" value="1"/>
</dbReference>
<organism evidence="2 3">
    <name type="scientific">Candidatus Beckwithbacteria bacterium CG23_combo_of_CG06-09_8_20_14_all_34_8</name>
    <dbReference type="NCBI Taxonomy" id="1974497"/>
    <lineage>
        <taxon>Bacteria</taxon>
        <taxon>Candidatus Beckwithiibacteriota</taxon>
    </lineage>
</organism>
<reference evidence="2 3" key="1">
    <citation type="submission" date="2017-09" db="EMBL/GenBank/DDBJ databases">
        <title>Depth-based differentiation of microbial function through sediment-hosted aquifers and enrichment of novel symbionts in the deep terrestrial subsurface.</title>
        <authorList>
            <person name="Probst A.J."/>
            <person name="Ladd B."/>
            <person name="Jarett J.K."/>
            <person name="Geller-Mcgrath D.E."/>
            <person name="Sieber C.M."/>
            <person name="Emerson J.B."/>
            <person name="Anantharaman K."/>
            <person name="Thomas B.C."/>
            <person name="Malmstrom R."/>
            <person name="Stieglmeier M."/>
            <person name="Klingl A."/>
            <person name="Woyke T."/>
            <person name="Ryan C.M."/>
            <person name="Banfield J.F."/>
        </authorList>
    </citation>
    <scope>NUCLEOTIDE SEQUENCE [LARGE SCALE GENOMIC DNA]</scope>
    <source>
        <strain evidence="2">CG23_combo_of_CG06-09_8_20_14_all_34_8</strain>
    </source>
</reference>
<feature type="transmembrane region" description="Helical" evidence="1">
    <location>
        <begin position="232"/>
        <end position="249"/>
    </location>
</feature>
<dbReference type="EMBL" id="PCSR01000098">
    <property type="protein sequence ID" value="PIP52859.1"/>
    <property type="molecule type" value="Genomic_DNA"/>
</dbReference>
<feature type="transmembrane region" description="Helical" evidence="1">
    <location>
        <begin position="174"/>
        <end position="194"/>
    </location>
</feature>
<evidence type="ECO:0000313" key="2">
    <source>
        <dbReference type="EMBL" id="PIP52859.1"/>
    </source>
</evidence>
<dbReference type="Proteomes" id="UP000229459">
    <property type="component" value="Unassembled WGS sequence"/>
</dbReference>
<evidence type="ECO:0000313" key="3">
    <source>
        <dbReference type="Proteomes" id="UP000229459"/>
    </source>
</evidence>
<accession>A0A2H0B5B9</accession>
<keyword evidence="1" id="KW-0812">Transmembrane</keyword>
<dbReference type="Gene3D" id="3.40.50.150">
    <property type="entry name" value="Vaccinia Virus protein VP39"/>
    <property type="match status" value="1"/>
</dbReference>
<comment type="caution">
    <text evidence="2">The sequence shown here is derived from an EMBL/GenBank/DDBJ whole genome shotgun (WGS) entry which is preliminary data.</text>
</comment>
<keyword evidence="1" id="KW-1133">Transmembrane helix</keyword>
<dbReference type="PANTHER" id="PTHR43861">
    <property type="entry name" value="TRANS-ACONITATE 2-METHYLTRANSFERASE-RELATED"/>
    <property type="match status" value="1"/>
</dbReference>
<evidence type="ECO:0000256" key="1">
    <source>
        <dbReference type="SAM" id="Phobius"/>
    </source>
</evidence>
<proteinExistence type="predicted"/>
<sequence>MKKYMQGKMRTDLYQELYEVENTHWWHKHKRATVHQMIKKYITNKGSVLDIGSGTGKILEELKQYGWDVSGVDGASEAVVWSKKRGITTHQVDFVKNKLPFNNDSYDLVLALDLLEHVPNDEQILQEMYRVLKPGGTAVITVPAYQWLYNYWDEMLGHQRRYSMSELKKKIQKLDWQLTFASYYFCLFLIPTVFVRKIKKLFNKTGDSDFKTTPFATITVPIMNMYAAFERLLLRFIALPFGLSLIIVVRKPYNKVINQGL</sequence>
<evidence type="ECO:0008006" key="4">
    <source>
        <dbReference type="Google" id="ProtNLM"/>
    </source>
</evidence>
<protein>
    <recommendedName>
        <fullName evidence="4">Methyltransferase type 11 domain-containing protein</fullName>
    </recommendedName>
</protein>
<name>A0A2H0B5B9_9BACT</name>
<dbReference type="CDD" id="cd02440">
    <property type="entry name" value="AdoMet_MTases"/>
    <property type="match status" value="1"/>
</dbReference>
<dbReference type="Pfam" id="PF13489">
    <property type="entry name" value="Methyltransf_23"/>
    <property type="match status" value="1"/>
</dbReference>